<dbReference type="PROSITE" id="PS50879">
    <property type="entry name" value="RNASE_H_1"/>
    <property type="match status" value="1"/>
</dbReference>
<dbReference type="PANTHER" id="PTHR19446">
    <property type="entry name" value="REVERSE TRANSCRIPTASES"/>
    <property type="match status" value="1"/>
</dbReference>
<dbReference type="EMBL" id="MNAD01000252">
    <property type="protein sequence ID" value="OJT14670.1"/>
    <property type="molecule type" value="Genomic_DNA"/>
</dbReference>
<evidence type="ECO:0000259" key="3">
    <source>
        <dbReference type="PROSITE" id="PS50878"/>
    </source>
</evidence>
<dbReference type="Proteomes" id="UP000184267">
    <property type="component" value="Unassembled WGS sequence"/>
</dbReference>
<gene>
    <name evidence="5" type="ORF">TRAPUB_8723</name>
</gene>
<dbReference type="InterPro" id="IPR002156">
    <property type="entry name" value="RNaseH_domain"/>
</dbReference>
<dbReference type="CDD" id="cd09280">
    <property type="entry name" value="RNase_HI_eukaryote_like"/>
    <property type="match status" value="1"/>
</dbReference>
<comment type="caution">
    <text evidence="5">The sequence shown here is derived from an EMBL/GenBank/DDBJ whole genome shotgun (WGS) entry which is preliminary data.</text>
</comment>
<feature type="coiled-coil region" evidence="1">
    <location>
        <begin position="431"/>
        <end position="490"/>
    </location>
</feature>
<organism evidence="5 6">
    <name type="scientific">Trametes pubescens</name>
    <name type="common">White-rot fungus</name>
    <dbReference type="NCBI Taxonomy" id="154538"/>
    <lineage>
        <taxon>Eukaryota</taxon>
        <taxon>Fungi</taxon>
        <taxon>Dikarya</taxon>
        <taxon>Basidiomycota</taxon>
        <taxon>Agaricomycotina</taxon>
        <taxon>Agaricomycetes</taxon>
        <taxon>Polyporales</taxon>
        <taxon>Polyporaceae</taxon>
        <taxon>Trametes</taxon>
    </lineage>
</organism>
<dbReference type="OMA" id="YRERCEF"/>
<sequence length="1711" mass="192605">MRFEGAGGNGRPSATSDPEECSYEHGGSAEVPAPSEQQMRHRRDVHRSEGQLPQQDQLSGGSQHSNANSNSSTHDQPAERTGRSRRRKTRDERLAQKTAVRVATLNMNGFGCLVSDHPNNKWGKIYRMMSELRIGVLLLQETHLTDQRVADLHRMFAKRIRIFHSKHTSAPSQKEGVAIVLNKKIISDSGAKAVEIVPGRAIQLTLQWRGGDVRNLLCVYAPTSEGYRERCEFFKAVTECYRLRPTLPRPHLMAGDFNNVEDAIDRAPMTGQSDPSTGDLDTLKRELGLMMSDGWRVTNPEKRDFTFHRGSGDAVTMSRLDRIYVTDGIMPWARDWAIVEPGVRTDHSLASVLLTTPNAPAVGKGRPVFPLHLLKDKKLTSQMKLCGQQAAQELRWCTETGRTEEVNPQTILRALKHDWLKMARTREKQTVPQLVNEINEVEKLLKEAKSVESEPNETQRGEVAGLTENLRKLKEKRHKQMQQKSRATHRIEGESPTKYWTRLHKETAPRELITAFEREGVRTPEGEKVYESDPKRMADMAKVHHDNIQKDDESATHPAQRELDIQVAIESLTVRITPDQAAGMAARIDREDCEMALKFAKSGTAPGLDGIQYEVWKTVHARFVEDSRHQGRSTFDALAIVQAAMNDIQDHGVCGTTGFAEGWMSPIYKEKGDRARVVNYRPITLLNTDYKLLSKVLALRLAAVAPDIVHPAQAGFVPGRRLRNHTQLARMMIAWAEAKEVNGAIVALDQEKAYDKISHDYLWRVLECFGVPKEFTEIIKSLYANAVTSVVINGVTSEAYRIYRGVRQGDPLSCLLFDLAIEPLSAMIRSSDIRGFNIPNCPTTLKATLFADDTTVYLSSEDDFEALQKVLDMWCSAAKAKFNIKKTEIIPIGTKEHRKAMADTYRSTGTWKNYPAGVRVAADGEAVRILGAFFGNSVEQCAVWTPKLAKVEGVVQRWKRGHATQEGRKQVTQMMIGGMTQFLVDVQRMPSHVLKRLTKMIRDYLWDDKHNIPVSMEHTYLPAERGGLGLLNLEARNEAIDVMWLKDYLALGTVRPMWACVADDLLAHNVPSGAFPREPSLRINTFLQHWKPKLKGLIPELRALLNVAKKYGLRQEGLAFAKHILREMPIWDHAQMDGRTARRLSAKSAVVHCLKHKHGVKTVGDCEKMAAHLQITGHQPTQRCTCRNCEDQVVSARCANPHRCFIRAKQLLDALPPKWDPRGVHPEDYESEDVAGLERELDATVFDRTVTTMGTLEDTFRIFTDAEPVCNDRLNTRLEAASMEMTVATDGSCLRNGDRDAVAGVGVFVGEGDRRNVSMRLPEHLEQSNQTAEIAAMVSAARIWQANTNLVIETDSKTTMQSVTELRRRQEDSGYILQKNAHLTKLAVASMRARPTHVALRWVKGHSGEPRNEAADRLAGEGARQAQSGALGIEIPATLRLSGAKLAVMTQRVAYRAICERKQLRTAPRPSTTRNIEEVQEGLKRTFGINVTEASIWMSLRKTHVTRECRQFLWKTLHDAFMVGHHWMRPKMSAELQGRAKCRKCGGVESMKHILLECKAVGQKQVWEMLRKLWVGAGGHWNSPSWGVALGAACARFGNEEEGRNVQMEDRWTILCSESVYLIWKLRCQRVIQNEGREFTTNEVVNAWYAALNKRLDLDRKSANPRFGKRALKQGSVEMIWAPVVDGLRTLPTDWVLRYEVLVGIKKGIDP</sequence>
<accession>A0A1M2W4G6</accession>
<dbReference type="GO" id="GO:0004523">
    <property type="term" value="F:RNA-DNA hybrid ribonuclease activity"/>
    <property type="evidence" value="ECO:0007669"/>
    <property type="project" value="InterPro"/>
</dbReference>
<protein>
    <submittedName>
        <fullName evidence="5">Transposon TX1 uncharacterized 149 kDa protein</fullName>
    </submittedName>
</protein>
<dbReference type="Pfam" id="PF00075">
    <property type="entry name" value="RNase_H"/>
    <property type="match status" value="1"/>
</dbReference>
<evidence type="ECO:0000313" key="5">
    <source>
        <dbReference type="EMBL" id="OJT14670.1"/>
    </source>
</evidence>
<evidence type="ECO:0000256" key="1">
    <source>
        <dbReference type="SAM" id="Coils"/>
    </source>
</evidence>
<dbReference type="Pfam" id="PF00078">
    <property type="entry name" value="RVT_1"/>
    <property type="match status" value="1"/>
</dbReference>
<feature type="region of interest" description="Disordered" evidence="2">
    <location>
        <begin position="1"/>
        <end position="98"/>
    </location>
</feature>
<evidence type="ECO:0000256" key="2">
    <source>
        <dbReference type="SAM" id="MobiDB-lite"/>
    </source>
</evidence>
<dbReference type="InterPro" id="IPR036691">
    <property type="entry name" value="Endo/exonu/phosph_ase_sf"/>
</dbReference>
<dbReference type="Gene3D" id="3.60.10.10">
    <property type="entry name" value="Endonuclease/exonuclease/phosphatase"/>
    <property type="match status" value="1"/>
</dbReference>
<dbReference type="InterPro" id="IPR043502">
    <property type="entry name" value="DNA/RNA_pol_sf"/>
</dbReference>
<dbReference type="Gene3D" id="3.30.420.10">
    <property type="entry name" value="Ribonuclease H-like superfamily/Ribonuclease H"/>
    <property type="match status" value="1"/>
</dbReference>
<evidence type="ECO:0000259" key="4">
    <source>
        <dbReference type="PROSITE" id="PS50879"/>
    </source>
</evidence>
<feature type="compositionally biased region" description="Polar residues" evidence="2">
    <location>
        <begin position="51"/>
        <end position="75"/>
    </location>
</feature>
<dbReference type="SUPFAM" id="SSF56672">
    <property type="entry name" value="DNA/RNA polymerases"/>
    <property type="match status" value="1"/>
</dbReference>
<dbReference type="CDD" id="cd01650">
    <property type="entry name" value="RT_nLTR_like"/>
    <property type="match status" value="1"/>
</dbReference>
<feature type="compositionally biased region" description="Gly residues" evidence="2">
    <location>
        <begin position="1"/>
        <end position="10"/>
    </location>
</feature>
<dbReference type="SUPFAM" id="SSF53098">
    <property type="entry name" value="Ribonuclease H-like"/>
    <property type="match status" value="1"/>
</dbReference>
<dbReference type="InterPro" id="IPR005135">
    <property type="entry name" value="Endo/exonuclease/phosphatase"/>
</dbReference>
<name>A0A1M2W4G6_TRAPU</name>
<dbReference type="Pfam" id="PF03372">
    <property type="entry name" value="Exo_endo_phos"/>
    <property type="match status" value="1"/>
</dbReference>
<reference evidence="5 6" key="1">
    <citation type="submission" date="2016-10" db="EMBL/GenBank/DDBJ databases">
        <title>Genome sequence of the basidiomycete white-rot fungus Trametes pubescens.</title>
        <authorList>
            <person name="Makela M.R."/>
            <person name="Granchi Z."/>
            <person name="Peng M."/>
            <person name="De Vries R.P."/>
            <person name="Grigoriev I."/>
            <person name="Riley R."/>
            <person name="Hilden K."/>
        </authorList>
    </citation>
    <scope>NUCLEOTIDE SEQUENCE [LARGE SCALE GENOMIC DNA]</scope>
    <source>
        <strain evidence="5 6">FBCC735</strain>
    </source>
</reference>
<keyword evidence="1" id="KW-0175">Coiled coil</keyword>
<dbReference type="GO" id="GO:0003676">
    <property type="term" value="F:nucleic acid binding"/>
    <property type="evidence" value="ECO:0007669"/>
    <property type="project" value="InterPro"/>
</dbReference>
<dbReference type="PROSITE" id="PS50878">
    <property type="entry name" value="RT_POL"/>
    <property type="match status" value="1"/>
</dbReference>
<proteinExistence type="predicted"/>
<evidence type="ECO:0000313" key="6">
    <source>
        <dbReference type="Proteomes" id="UP000184267"/>
    </source>
</evidence>
<dbReference type="STRING" id="154538.A0A1M2W4G6"/>
<dbReference type="CDD" id="cd09076">
    <property type="entry name" value="L1-EN"/>
    <property type="match status" value="1"/>
</dbReference>
<dbReference type="SUPFAM" id="SSF56219">
    <property type="entry name" value="DNase I-like"/>
    <property type="match status" value="1"/>
</dbReference>
<feature type="domain" description="RNase H type-1" evidence="4">
    <location>
        <begin position="1281"/>
        <end position="1424"/>
    </location>
</feature>
<dbReference type="InterPro" id="IPR012337">
    <property type="entry name" value="RNaseH-like_sf"/>
</dbReference>
<keyword evidence="6" id="KW-1185">Reference proteome</keyword>
<dbReference type="InterPro" id="IPR036397">
    <property type="entry name" value="RNaseH_sf"/>
</dbReference>
<dbReference type="InterPro" id="IPR000477">
    <property type="entry name" value="RT_dom"/>
</dbReference>
<dbReference type="OrthoDB" id="2751000at2759"/>
<feature type="domain" description="Reverse transcriptase" evidence="3">
    <location>
        <begin position="648"/>
        <end position="916"/>
    </location>
</feature>